<dbReference type="PIRSF" id="PIRSF000209">
    <property type="entry name" value="Bifunctional_P450_P450R"/>
    <property type="match status" value="1"/>
</dbReference>
<keyword evidence="13 14" id="KW-0503">Monooxygenase</keyword>
<evidence type="ECO:0000256" key="3">
    <source>
        <dbReference type="ARBA" id="ARBA00022448"/>
    </source>
</evidence>
<comment type="catalytic activity">
    <reaction evidence="14">
        <text>an organic molecule + reduced [NADPH--hemoprotein reductase] + O2 = an alcohol + oxidized [NADPH--hemoprotein reductase] + H2O + H(+)</text>
        <dbReference type="Rhea" id="RHEA:17149"/>
        <dbReference type="Rhea" id="RHEA-COMP:11964"/>
        <dbReference type="Rhea" id="RHEA-COMP:11965"/>
        <dbReference type="ChEBI" id="CHEBI:15377"/>
        <dbReference type="ChEBI" id="CHEBI:15378"/>
        <dbReference type="ChEBI" id="CHEBI:15379"/>
        <dbReference type="ChEBI" id="CHEBI:30879"/>
        <dbReference type="ChEBI" id="CHEBI:57618"/>
        <dbReference type="ChEBI" id="CHEBI:58210"/>
        <dbReference type="ChEBI" id="CHEBI:142491"/>
        <dbReference type="EC" id="1.14.14.1"/>
    </reaction>
</comment>
<dbReference type="InterPro" id="IPR001433">
    <property type="entry name" value="OxRdtase_FAD/NAD-bd"/>
</dbReference>
<dbReference type="SUPFAM" id="SSF52343">
    <property type="entry name" value="Ferredoxin reductase-like, C-terminal NADP-linked domain"/>
    <property type="match status" value="1"/>
</dbReference>
<keyword evidence="10 14" id="KW-0249">Electron transport</keyword>
<evidence type="ECO:0000256" key="10">
    <source>
        <dbReference type="ARBA" id="ARBA00022982"/>
    </source>
</evidence>
<dbReference type="SUPFAM" id="SSF52218">
    <property type="entry name" value="Flavoproteins"/>
    <property type="match status" value="1"/>
</dbReference>
<dbReference type="PROSITE" id="PS51384">
    <property type="entry name" value="FAD_FR"/>
    <property type="match status" value="1"/>
</dbReference>
<dbReference type="EC" id="1.6.2.4" evidence="14"/>
<dbReference type="InterPro" id="IPR017927">
    <property type="entry name" value="FAD-bd_FR_type"/>
</dbReference>
<keyword evidence="9 14" id="KW-0521">NADP</keyword>
<feature type="region of interest" description="Disordered" evidence="16">
    <location>
        <begin position="461"/>
        <end position="496"/>
    </location>
</feature>
<evidence type="ECO:0000256" key="6">
    <source>
        <dbReference type="ARBA" id="ARBA00022643"/>
    </source>
</evidence>
<keyword evidence="7 14" id="KW-0479">Metal-binding</keyword>
<comment type="similarity">
    <text evidence="2 14">In the N-terminal section; belongs to the cytochrome P450 family.</text>
</comment>
<keyword evidence="4 14" id="KW-0349">Heme</keyword>
<dbReference type="GO" id="GO:0020037">
    <property type="term" value="F:heme binding"/>
    <property type="evidence" value="ECO:0007669"/>
    <property type="project" value="UniProtKB-UniRule"/>
</dbReference>
<dbReference type="EMBL" id="KZ805597">
    <property type="protein sequence ID" value="PVH93311.1"/>
    <property type="molecule type" value="Genomic_DNA"/>
</dbReference>
<evidence type="ECO:0000256" key="7">
    <source>
        <dbReference type="ARBA" id="ARBA00022723"/>
    </source>
</evidence>
<dbReference type="InterPro" id="IPR017938">
    <property type="entry name" value="Riboflavin_synthase-like_b-brl"/>
</dbReference>
<dbReference type="AlphaFoldDB" id="A0A2V1D5K2"/>
<evidence type="ECO:0000256" key="9">
    <source>
        <dbReference type="ARBA" id="ARBA00022857"/>
    </source>
</evidence>
<dbReference type="InterPro" id="IPR029039">
    <property type="entry name" value="Flavoprotein-like_sf"/>
</dbReference>
<evidence type="ECO:0000256" key="12">
    <source>
        <dbReference type="ARBA" id="ARBA00023004"/>
    </source>
</evidence>
<comment type="catalytic activity">
    <reaction evidence="14">
        <text>2 oxidized [cytochrome P450] + NADPH = 2 reduced [cytochrome P450] + NADP(+) + H(+)</text>
        <dbReference type="Rhea" id="RHEA:24040"/>
        <dbReference type="Rhea" id="RHEA-COMP:14627"/>
        <dbReference type="Rhea" id="RHEA-COMP:14628"/>
        <dbReference type="ChEBI" id="CHEBI:15378"/>
        <dbReference type="ChEBI" id="CHEBI:55376"/>
        <dbReference type="ChEBI" id="CHEBI:57783"/>
        <dbReference type="ChEBI" id="CHEBI:58349"/>
        <dbReference type="ChEBI" id="CHEBI:60344"/>
        <dbReference type="EC" id="1.6.2.4"/>
    </reaction>
</comment>
<dbReference type="PANTHER" id="PTHR19384:SF127">
    <property type="entry name" value="BIFUNCTIONAL CYTOCHROME P450_NADPH--P450 REDUCTASE"/>
    <property type="match status" value="1"/>
</dbReference>
<dbReference type="CDD" id="cd06206">
    <property type="entry name" value="bifunctional_CYPOR"/>
    <property type="match status" value="1"/>
</dbReference>
<dbReference type="GO" id="GO:0003958">
    <property type="term" value="F:NADPH-hemoprotein reductase activity"/>
    <property type="evidence" value="ECO:0007669"/>
    <property type="project" value="UniProtKB-UniRule"/>
</dbReference>
<feature type="domain" description="Flavodoxin-like" evidence="17">
    <location>
        <begin position="503"/>
        <end position="644"/>
    </location>
</feature>
<gene>
    <name evidence="19" type="ORF">DM02DRAFT_619339</name>
</gene>
<dbReference type="EC" id="1.14.14.1" evidence="14"/>
<dbReference type="InterPro" id="IPR039261">
    <property type="entry name" value="FNR_nucleotide-bd"/>
</dbReference>
<dbReference type="InterPro" id="IPR036396">
    <property type="entry name" value="Cyt_P450_sf"/>
</dbReference>
<keyword evidence="11 14" id="KW-0560">Oxidoreductase</keyword>
<dbReference type="PRINTS" id="PR00463">
    <property type="entry name" value="EP450I"/>
</dbReference>
<protein>
    <recommendedName>
        <fullName evidence="14">Bifunctional cytochrome P450/NADPH--P450 reductase</fullName>
    </recommendedName>
    <domain>
        <recommendedName>
            <fullName evidence="14">Cytochrome P450</fullName>
            <ecNumber evidence="14">1.14.14.1</ecNumber>
        </recommendedName>
    </domain>
    <domain>
        <recommendedName>
            <fullName evidence="14">NADPH--cytochrome P450 reductase</fullName>
            <ecNumber evidence="14">1.6.2.4</ecNumber>
        </recommendedName>
    </domain>
</protein>
<keyword evidence="12 14" id="KW-0408">Iron</keyword>
<dbReference type="GO" id="GO:0010181">
    <property type="term" value="F:FMN binding"/>
    <property type="evidence" value="ECO:0007669"/>
    <property type="project" value="UniProtKB-UniRule"/>
</dbReference>
<dbReference type="OrthoDB" id="1470350at2759"/>
<dbReference type="PROSITE" id="PS50902">
    <property type="entry name" value="FLAVODOXIN_LIKE"/>
    <property type="match status" value="1"/>
</dbReference>
<comment type="cofactor">
    <cofactor evidence="1 14 15">
        <name>heme</name>
        <dbReference type="ChEBI" id="CHEBI:30413"/>
    </cofactor>
</comment>
<dbReference type="PRINTS" id="PR00385">
    <property type="entry name" value="P450"/>
</dbReference>
<reference evidence="19 20" key="1">
    <citation type="journal article" date="2018" name="Sci. Rep.">
        <title>Comparative genomics provides insights into the lifestyle and reveals functional heterogeneity of dark septate endophytic fungi.</title>
        <authorList>
            <person name="Knapp D.G."/>
            <person name="Nemeth J.B."/>
            <person name="Barry K."/>
            <person name="Hainaut M."/>
            <person name="Henrissat B."/>
            <person name="Johnson J."/>
            <person name="Kuo A."/>
            <person name="Lim J.H.P."/>
            <person name="Lipzen A."/>
            <person name="Nolan M."/>
            <person name="Ohm R.A."/>
            <person name="Tamas L."/>
            <person name="Grigoriev I.V."/>
            <person name="Spatafora J.W."/>
            <person name="Nagy L.G."/>
            <person name="Kovacs G.M."/>
        </authorList>
    </citation>
    <scope>NUCLEOTIDE SEQUENCE [LARGE SCALE GENOMIC DNA]</scope>
    <source>
        <strain evidence="19 20">DSE2036</strain>
    </source>
</reference>
<dbReference type="InterPro" id="IPR002401">
    <property type="entry name" value="Cyt_P450_E_grp-I"/>
</dbReference>
<evidence type="ECO:0000313" key="20">
    <source>
        <dbReference type="Proteomes" id="UP000244855"/>
    </source>
</evidence>
<dbReference type="PANTHER" id="PTHR19384">
    <property type="entry name" value="NITRIC OXIDE SYNTHASE-RELATED"/>
    <property type="match status" value="1"/>
</dbReference>
<sequence length="1067" mass="118491">MCPSASPLASIPGPNGLPLLGNIFDIDPSAGLKSLVEIAHKYGPIFQITLGGQKQTFICDTHLLEEVCDESRFQKVVTSSVELLRMVTHDGLFTARENEHNWDVAHRILMPIFGPVKIREMFNQMVDIAQQLCLKWSRYGSTYPIEVTADFTRLTLDTIALCTMDHRFNSFYRDSSMHPFVDSMNRYLSDTGKRFALPELFSSLYVSANKRNKSDAKVMRDLCHELVEHRRQNQTDSDDILNTLIHQADPKTGEKLKDGSIVDNMITFLVAGHETTSGLLSFVFYYMLKHPEALANAQKEVDEIIGVEKVTVMHLPQLKYINAILRETLRLMPTAPVFTVGARKDYIIGGKYRVKKGEPLNALLPAVHCDPSVYGDDAAEWKPERMLDENFKNLPPNAWKPFGNGKRSCIGRAFAWQESLLVIAILLQKFNFTMDDPSYEVRIKEALTIKPDGFKMHAALRNSTPPSKLVPKTAYSSSKADKSGDARSHPNMSIAGPGNNRSVSIFYGSNSGTCEALSNLLAGDFAKIGFTVQPIRTLDWAPHYFTTNELIVIVTATYDGRPTDDATEFVDWLESLQGEPLKGVSYTVFGCGNHDWATTLYKIPKFIDSTLEKHGAKRLAPLGTANVALRDPLSELEKWEEENLWPALDLALMPSNSPASLESGLKVSFQQPYTQRKEFTEATVTECYELTTSMSLTRKCHMELRLPEGVTYTAGDYLAVLPLNPMSNVQRALSRFHMAWDSVLVIESTGPTLLPTATPISVADLFSTYVELAQPATSRNLKMLASAATEQSSKQALLNLANDDSATTPSTKLPSVLDLLEAYPSLPLPIETFLEMLPPLRPRTYSISSSPSFHPSHATLTWSVVHAPSWSGHGSFYGVASNHLSDLSPGAVVRVSVRRSNPAFHPPTDPKAHPIIMIASGSGLAPFRGFIQERAWQKKAGMTLAPAMLFVGCRGKDDDLYRSAMDEFVREGVVRVFRAYSRMPEQVDAGGCMYVQERVWAERREFAELWSRGAKVFVCGGSQMSEAIKEVFANIGFAAEGEKSGGVSPDEWFRGLDPGRYATEVFN</sequence>
<dbReference type="GO" id="GO:0070330">
    <property type="term" value="F:aromatase activity"/>
    <property type="evidence" value="ECO:0007669"/>
    <property type="project" value="UniProtKB-UniRule"/>
</dbReference>
<dbReference type="GO" id="GO:0005506">
    <property type="term" value="F:iron ion binding"/>
    <property type="evidence" value="ECO:0007669"/>
    <property type="project" value="UniProtKB-UniRule"/>
</dbReference>
<keyword evidence="5 14" id="KW-0285">Flavoprotein</keyword>
<comment type="cofactor">
    <cofactor evidence="14">
        <name>FAD</name>
        <dbReference type="ChEBI" id="CHEBI:57692"/>
    </cofactor>
    <cofactor evidence="14">
        <name>FMN</name>
        <dbReference type="ChEBI" id="CHEBI:58210"/>
    </cofactor>
</comment>
<keyword evidence="8 14" id="KW-0274">FAD</keyword>
<dbReference type="Gene3D" id="3.40.50.360">
    <property type="match status" value="1"/>
</dbReference>
<keyword evidence="20" id="KW-1185">Reference proteome</keyword>
<dbReference type="InterPro" id="IPR023173">
    <property type="entry name" value="NADPH_Cyt_P450_Rdtase_alpha"/>
</dbReference>
<evidence type="ECO:0000256" key="5">
    <source>
        <dbReference type="ARBA" id="ARBA00022630"/>
    </source>
</evidence>
<dbReference type="Pfam" id="PF00667">
    <property type="entry name" value="FAD_binding_1"/>
    <property type="match status" value="1"/>
</dbReference>
<evidence type="ECO:0000259" key="17">
    <source>
        <dbReference type="PROSITE" id="PS50902"/>
    </source>
</evidence>
<dbReference type="Pfam" id="PF00175">
    <property type="entry name" value="NAD_binding_1"/>
    <property type="match status" value="1"/>
</dbReference>
<evidence type="ECO:0000256" key="4">
    <source>
        <dbReference type="ARBA" id="ARBA00022617"/>
    </source>
</evidence>
<proteinExistence type="inferred from homology"/>
<feature type="domain" description="FAD-binding FR-type" evidence="18">
    <location>
        <begin position="677"/>
        <end position="907"/>
    </location>
</feature>
<dbReference type="GO" id="GO:0050660">
    <property type="term" value="F:flavin adenine dinucleotide binding"/>
    <property type="evidence" value="ECO:0007669"/>
    <property type="project" value="TreeGrafter"/>
</dbReference>
<evidence type="ECO:0000313" key="19">
    <source>
        <dbReference type="EMBL" id="PVH93311.1"/>
    </source>
</evidence>
<evidence type="ECO:0000256" key="15">
    <source>
        <dbReference type="PIRSR" id="PIRSR000209-1"/>
    </source>
</evidence>
<dbReference type="InterPro" id="IPR023206">
    <property type="entry name" value="Bifunctional_P450_P450_red"/>
</dbReference>
<dbReference type="InterPro" id="IPR001128">
    <property type="entry name" value="Cyt_P450"/>
</dbReference>
<dbReference type="InterPro" id="IPR003097">
    <property type="entry name" value="CysJ-like_FAD-binding"/>
</dbReference>
<feature type="compositionally biased region" description="Basic and acidic residues" evidence="16">
    <location>
        <begin position="479"/>
        <end position="488"/>
    </location>
</feature>
<dbReference type="PROSITE" id="PS00086">
    <property type="entry name" value="CYTOCHROME_P450"/>
    <property type="match status" value="1"/>
</dbReference>
<dbReference type="Proteomes" id="UP000244855">
    <property type="component" value="Unassembled WGS sequence"/>
</dbReference>
<dbReference type="SUPFAM" id="SSF63380">
    <property type="entry name" value="Riboflavin synthase domain-like"/>
    <property type="match status" value="1"/>
</dbReference>
<dbReference type="InterPro" id="IPR017972">
    <property type="entry name" value="Cyt_P450_CS"/>
</dbReference>
<dbReference type="FunFam" id="1.10.630.10:FF:000040">
    <property type="entry name" value="Bifunctional cytochrome P450/NADPH--P450 reductase"/>
    <property type="match status" value="1"/>
</dbReference>
<dbReference type="STRING" id="97972.A0A2V1D5K2"/>
<dbReference type="Pfam" id="PF00067">
    <property type="entry name" value="p450"/>
    <property type="match status" value="1"/>
</dbReference>
<dbReference type="Gene3D" id="1.20.990.10">
    <property type="entry name" value="NADPH-cytochrome p450 Reductase, Chain A, domain 3"/>
    <property type="match status" value="1"/>
</dbReference>
<dbReference type="SUPFAM" id="SSF48264">
    <property type="entry name" value="Cytochrome P450"/>
    <property type="match status" value="1"/>
</dbReference>
<dbReference type="Pfam" id="PF00258">
    <property type="entry name" value="Flavodoxin_1"/>
    <property type="match status" value="1"/>
</dbReference>
<dbReference type="Gene3D" id="3.40.50.80">
    <property type="entry name" value="Nucleotide-binding domain of ferredoxin-NADP reductase (FNR) module"/>
    <property type="match status" value="1"/>
</dbReference>
<dbReference type="InterPro" id="IPR008254">
    <property type="entry name" value="Flavodoxin/NO_synth"/>
</dbReference>
<dbReference type="Gene3D" id="1.10.630.10">
    <property type="entry name" value="Cytochrome P450"/>
    <property type="match status" value="1"/>
</dbReference>
<keyword evidence="3 14" id="KW-0813">Transport</keyword>
<dbReference type="CDD" id="cd11068">
    <property type="entry name" value="CYP120A1"/>
    <property type="match status" value="1"/>
</dbReference>
<evidence type="ECO:0000256" key="14">
    <source>
        <dbReference type="PIRNR" id="PIRNR000209"/>
    </source>
</evidence>
<evidence type="ECO:0000259" key="18">
    <source>
        <dbReference type="PROSITE" id="PS51384"/>
    </source>
</evidence>
<organism evidence="19 20">
    <name type="scientific">Periconia macrospinosa</name>
    <dbReference type="NCBI Taxonomy" id="97972"/>
    <lineage>
        <taxon>Eukaryota</taxon>
        <taxon>Fungi</taxon>
        <taxon>Dikarya</taxon>
        <taxon>Ascomycota</taxon>
        <taxon>Pezizomycotina</taxon>
        <taxon>Dothideomycetes</taxon>
        <taxon>Pleosporomycetidae</taxon>
        <taxon>Pleosporales</taxon>
        <taxon>Massarineae</taxon>
        <taxon>Periconiaceae</taxon>
        <taxon>Periconia</taxon>
    </lineage>
</organism>
<dbReference type="GO" id="GO:0005829">
    <property type="term" value="C:cytosol"/>
    <property type="evidence" value="ECO:0007669"/>
    <property type="project" value="TreeGrafter"/>
</dbReference>
<evidence type="ECO:0000256" key="8">
    <source>
        <dbReference type="ARBA" id="ARBA00022827"/>
    </source>
</evidence>
<evidence type="ECO:0000256" key="11">
    <source>
        <dbReference type="ARBA" id="ARBA00023002"/>
    </source>
</evidence>
<accession>A0A2V1D5K2</accession>
<keyword evidence="6 14" id="KW-0288">FMN</keyword>
<evidence type="ECO:0000256" key="16">
    <source>
        <dbReference type="SAM" id="MobiDB-lite"/>
    </source>
</evidence>
<feature type="binding site" description="axial binding residue" evidence="15">
    <location>
        <position position="409"/>
    </location>
    <ligand>
        <name>heme</name>
        <dbReference type="ChEBI" id="CHEBI:30413"/>
    </ligand>
    <ligandPart>
        <name>Fe</name>
        <dbReference type="ChEBI" id="CHEBI:18248"/>
    </ligandPart>
</feature>
<name>A0A2V1D5K2_9PLEO</name>
<dbReference type="Gene3D" id="2.40.30.10">
    <property type="entry name" value="Translation factors"/>
    <property type="match status" value="1"/>
</dbReference>
<evidence type="ECO:0000256" key="2">
    <source>
        <dbReference type="ARBA" id="ARBA00010018"/>
    </source>
</evidence>
<evidence type="ECO:0000256" key="1">
    <source>
        <dbReference type="ARBA" id="ARBA00001971"/>
    </source>
</evidence>
<evidence type="ECO:0000256" key="13">
    <source>
        <dbReference type="ARBA" id="ARBA00023033"/>
    </source>
</evidence>